<evidence type="ECO:0000256" key="1">
    <source>
        <dbReference type="SAM" id="MobiDB-lite"/>
    </source>
</evidence>
<gene>
    <name evidence="2" type="ORF">IM816_07500</name>
</gene>
<keyword evidence="3" id="KW-1185">Reference proteome</keyword>
<feature type="compositionally biased region" description="Polar residues" evidence="1">
    <location>
        <begin position="69"/>
        <end position="78"/>
    </location>
</feature>
<reference evidence="2" key="1">
    <citation type="submission" date="2020-10" db="EMBL/GenBank/DDBJ databases">
        <title>Whole-genome sequence of Luteibacter sp. EIF3.</title>
        <authorList>
            <person name="Friedrich I."/>
            <person name="Hertel R."/>
            <person name="Daniel R."/>
        </authorList>
    </citation>
    <scope>NUCLEOTIDE SEQUENCE</scope>
    <source>
        <strain evidence="2">EIF3</strain>
    </source>
</reference>
<dbReference type="Proteomes" id="UP001056681">
    <property type="component" value="Chromosome"/>
</dbReference>
<dbReference type="EMBL" id="CP063231">
    <property type="protein sequence ID" value="URL59922.1"/>
    <property type="molecule type" value="Genomic_DNA"/>
</dbReference>
<feature type="region of interest" description="Disordered" evidence="1">
    <location>
        <begin position="52"/>
        <end position="105"/>
    </location>
</feature>
<protein>
    <submittedName>
        <fullName evidence="2">Uncharacterized protein</fullName>
    </submittedName>
</protein>
<evidence type="ECO:0000313" key="2">
    <source>
        <dbReference type="EMBL" id="URL59922.1"/>
    </source>
</evidence>
<accession>A0ABY4T747</accession>
<proteinExistence type="predicted"/>
<name>A0ABY4T747_9GAMM</name>
<evidence type="ECO:0000313" key="3">
    <source>
        <dbReference type="Proteomes" id="UP001056681"/>
    </source>
</evidence>
<sequence>MRRERGAILVLVLAVLAMMAILAGALARSAHLRVLEAREFEHLEACRALVDGGEGAGQRATIDDDAKGASSNEGTHGPQTIPPGGDCRLGYGAGRQGHREDRARR</sequence>
<dbReference type="RefSeq" id="WP_250340393.1">
    <property type="nucleotide sequence ID" value="NZ_CP063231.1"/>
</dbReference>
<organism evidence="2 3">
    <name type="scientific">Luteibacter flocculans</name>
    <dbReference type="NCBI Taxonomy" id="2780091"/>
    <lineage>
        <taxon>Bacteria</taxon>
        <taxon>Pseudomonadati</taxon>
        <taxon>Pseudomonadota</taxon>
        <taxon>Gammaproteobacteria</taxon>
        <taxon>Lysobacterales</taxon>
        <taxon>Rhodanobacteraceae</taxon>
        <taxon>Luteibacter</taxon>
    </lineage>
</organism>